<evidence type="ECO:0000313" key="2">
    <source>
        <dbReference type="EMBL" id="KAF5555133.1"/>
    </source>
</evidence>
<evidence type="ECO:0000313" key="3">
    <source>
        <dbReference type="Proteomes" id="UP000522262"/>
    </source>
</evidence>
<feature type="region of interest" description="Disordered" evidence="1">
    <location>
        <begin position="87"/>
        <end position="172"/>
    </location>
</feature>
<dbReference type="Proteomes" id="UP000522262">
    <property type="component" value="Unassembled WGS sequence"/>
</dbReference>
<name>A0A8H5JGW2_9HYPO</name>
<reference evidence="2 3" key="1">
    <citation type="submission" date="2020-05" db="EMBL/GenBank/DDBJ databases">
        <title>Identification and distribution of gene clusters putatively required for synthesis of sphingolipid metabolism inhibitors in phylogenetically diverse species of the filamentous fungus Fusarium.</title>
        <authorList>
            <person name="Kim H.-S."/>
            <person name="Busman M."/>
            <person name="Brown D.W."/>
            <person name="Divon H."/>
            <person name="Uhlig S."/>
            <person name="Proctor R.H."/>
        </authorList>
    </citation>
    <scope>NUCLEOTIDE SEQUENCE [LARGE SCALE GENOMIC DNA]</scope>
    <source>
        <strain evidence="2 3">NRRL 53147</strain>
    </source>
</reference>
<evidence type="ECO:0000256" key="1">
    <source>
        <dbReference type="SAM" id="MobiDB-lite"/>
    </source>
</evidence>
<comment type="caution">
    <text evidence="2">The sequence shown here is derived from an EMBL/GenBank/DDBJ whole genome shotgun (WGS) entry which is preliminary data.</text>
</comment>
<accession>A0A8H5JGW2</accession>
<feature type="compositionally biased region" description="Polar residues" evidence="1">
    <location>
        <begin position="117"/>
        <end position="131"/>
    </location>
</feature>
<feature type="compositionally biased region" description="Low complexity" evidence="1">
    <location>
        <begin position="139"/>
        <end position="148"/>
    </location>
</feature>
<dbReference type="AlphaFoldDB" id="A0A8H5JGW2"/>
<dbReference type="EMBL" id="JAAOAM010000038">
    <property type="protein sequence ID" value="KAF5555133.1"/>
    <property type="molecule type" value="Genomic_DNA"/>
</dbReference>
<organism evidence="2 3">
    <name type="scientific">Fusarium mexicanum</name>
    <dbReference type="NCBI Taxonomy" id="751941"/>
    <lineage>
        <taxon>Eukaryota</taxon>
        <taxon>Fungi</taxon>
        <taxon>Dikarya</taxon>
        <taxon>Ascomycota</taxon>
        <taxon>Pezizomycotina</taxon>
        <taxon>Sordariomycetes</taxon>
        <taxon>Hypocreomycetidae</taxon>
        <taxon>Hypocreales</taxon>
        <taxon>Nectriaceae</taxon>
        <taxon>Fusarium</taxon>
        <taxon>Fusarium fujikuroi species complex</taxon>
    </lineage>
</organism>
<gene>
    <name evidence="2" type="ORF">FMEXI_1653</name>
</gene>
<sequence>MSKLSAEEYELRALNAQIQNTLYNMNPSSRLATLLQEAMVTIRRHQESRACRSSEGPMCEGAEDDSLIATSSSTDADSDQVSLSLASTISDEPEGEEVTADAASSVLGTDLDPAPTAQESAAINEYPTPTETRIEAWLDETTSTSSDTSSEKTKRKKRKFDDDNSDDDDDNRLTALGKRVKSLVYDVSSAALSRW</sequence>
<protein>
    <submittedName>
        <fullName evidence="2">Uncharacterized protein</fullName>
    </submittedName>
</protein>
<keyword evidence="3" id="KW-1185">Reference proteome</keyword>
<proteinExistence type="predicted"/>